<dbReference type="NCBIfam" id="NF007757">
    <property type="entry name" value="PRK10438.1"/>
    <property type="match status" value="1"/>
</dbReference>
<dbReference type="InterPro" id="IPR003010">
    <property type="entry name" value="C-N_Hydrolase"/>
</dbReference>
<dbReference type="InterPro" id="IPR052737">
    <property type="entry name" value="Omega-amidase_YafV"/>
</dbReference>
<organism evidence="2 3">
    <name type="scientific">Arcicella gelida</name>
    <dbReference type="NCBI Taxonomy" id="2984195"/>
    <lineage>
        <taxon>Bacteria</taxon>
        <taxon>Pseudomonadati</taxon>
        <taxon>Bacteroidota</taxon>
        <taxon>Cytophagia</taxon>
        <taxon>Cytophagales</taxon>
        <taxon>Flectobacillaceae</taxon>
        <taxon>Arcicella</taxon>
    </lineage>
</organism>
<gene>
    <name evidence="2" type="ORF">VB776_22705</name>
</gene>
<dbReference type="CDD" id="cd07575">
    <property type="entry name" value="Xc-1258_like"/>
    <property type="match status" value="1"/>
</dbReference>
<feature type="domain" description="CN hydrolase" evidence="1">
    <location>
        <begin position="4"/>
        <end position="244"/>
    </location>
</feature>
<dbReference type="PROSITE" id="PS50263">
    <property type="entry name" value="CN_HYDROLASE"/>
    <property type="match status" value="1"/>
</dbReference>
<comment type="caution">
    <text evidence="2">The sequence shown here is derived from an EMBL/GenBank/DDBJ whole genome shotgun (WGS) entry which is preliminary data.</text>
</comment>
<dbReference type="EMBL" id="JAYGIL010000043">
    <property type="protein sequence ID" value="MEA5405768.1"/>
    <property type="molecule type" value="Genomic_DNA"/>
</dbReference>
<dbReference type="RefSeq" id="WP_323699164.1">
    <property type="nucleotide sequence ID" value="NZ_JAYGIL010000043.1"/>
</dbReference>
<name>A0ABU5SC45_9BACT</name>
<dbReference type="Proteomes" id="UP001303899">
    <property type="component" value="Unassembled WGS sequence"/>
</dbReference>
<sequence length="261" mass="30189">MQDLSITLIQTDLYWENSTANLAMLEEKIAMISTPTDLIVLPEMFNSGFTMNVEQVGEPMNFFVQKWMKQQAAQTNAVVTGSFIAKEGEKYFNRLIWMRPDGSFEQYDKRHLFRMGGEHHYFTSGTQKLIVELKGWKICPLICYDLRFPVWSRNVNQAYDLLIYVANWPAVRSKVWDTLLQARAIENQSFVIGVNRVGKDGMDLVYSGNSTMIDFKGNHLFYQADSEIIETQVLNKKSLAEFREQFPAYLDADSFEINNLL</sequence>
<evidence type="ECO:0000259" key="1">
    <source>
        <dbReference type="PROSITE" id="PS50263"/>
    </source>
</evidence>
<dbReference type="SUPFAM" id="SSF56317">
    <property type="entry name" value="Carbon-nitrogen hydrolase"/>
    <property type="match status" value="1"/>
</dbReference>
<dbReference type="PANTHER" id="PTHR47799">
    <property type="entry name" value="OMEGA-AMIDASE YAFV"/>
    <property type="match status" value="1"/>
</dbReference>
<protein>
    <submittedName>
        <fullName evidence="2">Amidohydrolase</fullName>
    </submittedName>
</protein>
<dbReference type="Gene3D" id="3.60.110.10">
    <property type="entry name" value="Carbon-nitrogen hydrolase"/>
    <property type="match status" value="1"/>
</dbReference>
<reference evidence="2 3" key="1">
    <citation type="submission" date="2023-12" db="EMBL/GenBank/DDBJ databases">
        <title>Novel species of the genus Arcicella isolated from rivers.</title>
        <authorList>
            <person name="Lu H."/>
        </authorList>
    </citation>
    <scope>NUCLEOTIDE SEQUENCE [LARGE SCALE GENOMIC DNA]</scope>
    <source>
        <strain evidence="2 3">DC2W</strain>
    </source>
</reference>
<evidence type="ECO:0000313" key="2">
    <source>
        <dbReference type="EMBL" id="MEA5405768.1"/>
    </source>
</evidence>
<dbReference type="PANTHER" id="PTHR47799:SF1">
    <property type="entry name" value="OMEGA-AMIDASE YAFV"/>
    <property type="match status" value="1"/>
</dbReference>
<accession>A0ABU5SC45</accession>
<dbReference type="InterPro" id="IPR036526">
    <property type="entry name" value="C-N_Hydrolase_sf"/>
</dbReference>
<proteinExistence type="predicted"/>
<evidence type="ECO:0000313" key="3">
    <source>
        <dbReference type="Proteomes" id="UP001303899"/>
    </source>
</evidence>
<keyword evidence="3" id="KW-1185">Reference proteome</keyword>
<dbReference type="Pfam" id="PF00795">
    <property type="entry name" value="CN_hydrolase"/>
    <property type="match status" value="1"/>
</dbReference>